<evidence type="ECO:0000313" key="2">
    <source>
        <dbReference type="EMBL" id="QHU17459.1"/>
    </source>
</evidence>
<sequence length="119" mass="12853">MEASSIVSKYVYEKDGAGLKGGYPLIAAHGDGAGPTTTQVGGATQHLAIPIGIVVVREYSVPIAQYDEPVSDGCVDDELFEKMLRRVGHREHVPNNVTKKNDKDGAKKSTKKHHKAKKN</sequence>
<protein>
    <submittedName>
        <fullName evidence="2">Uncharacterized protein</fullName>
    </submittedName>
</protein>
<name>A0A6C0KIJ5_9ZZZZ</name>
<reference evidence="2" key="1">
    <citation type="journal article" date="2020" name="Nature">
        <title>Giant virus diversity and host interactions through global metagenomics.</title>
        <authorList>
            <person name="Schulz F."/>
            <person name="Roux S."/>
            <person name="Paez-Espino D."/>
            <person name="Jungbluth S."/>
            <person name="Walsh D.A."/>
            <person name="Denef V.J."/>
            <person name="McMahon K.D."/>
            <person name="Konstantinidis K.T."/>
            <person name="Eloe-Fadrosh E.A."/>
            <person name="Kyrpides N.C."/>
            <person name="Woyke T."/>
        </authorList>
    </citation>
    <scope>NUCLEOTIDE SEQUENCE</scope>
    <source>
        <strain evidence="2">GVMAG-S-3300012000-57</strain>
    </source>
</reference>
<feature type="region of interest" description="Disordered" evidence="1">
    <location>
        <begin position="86"/>
        <end position="119"/>
    </location>
</feature>
<dbReference type="AlphaFoldDB" id="A0A6C0KIJ5"/>
<feature type="compositionally biased region" description="Basic residues" evidence="1">
    <location>
        <begin position="108"/>
        <end position="119"/>
    </location>
</feature>
<organism evidence="2">
    <name type="scientific">viral metagenome</name>
    <dbReference type="NCBI Taxonomy" id="1070528"/>
    <lineage>
        <taxon>unclassified sequences</taxon>
        <taxon>metagenomes</taxon>
        <taxon>organismal metagenomes</taxon>
    </lineage>
</organism>
<proteinExistence type="predicted"/>
<dbReference type="EMBL" id="MN740908">
    <property type="protein sequence ID" value="QHU17459.1"/>
    <property type="molecule type" value="Genomic_DNA"/>
</dbReference>
<evidence type="ECO:0000256" key="1">
    <source>
        <dbReference type="SAM" id="MobiDB-lite"/>
    </source>
</evidence>
<accession>A0A6C0KIJ5</accession>